<dbReference type="Gene3D" id="3.40.50.720">
    <property type="entry name" value="NAD(P)-binding Rossmann-like Domain"/>
    <property type="match status" value="1"/>
</dbReference>
<evidence type="ECO:0000256" key="3">
    <source>
        <dbReference type="RuleBase" id="RU000363"/>
    </source>
</evidence>
<reference evidence="4 5" key="1">
    <citation type="submission" date="2023-07" db="EMBL/GenBank/DDBJ databases">
        <title>Genomic Encyclopedia of Type Strains, Phase IV (KMG-IV): sequencing the most valuable type-strain genomes for metagenomic binning, comparative biology and taxonomic classification.</title>
        <authorList>
            <person name="Goeker M."/>
        </authorList>
    </citation>
    <scope>NUCLEOTIDE SEQUENCE [LARGE SCALE GENOMIC DNA]</scope>
    <source>
        <strain evidence="4 5">DSM 19619</strain>
    </source>
</reference>
<comment type="similarity">
    <text evidence="1 3">Belongs to the short-chain dehydrogenases/reductases (SDR) family.</text>
</comment>
<dbReference type="InterPro" id="IPR020904">
    <property type="entry name" value="Sc_DH/Rdtase_CS"/>
</dbReference>
<dbReference type="SUPFAM" id="SSF51735">
    <property type="entry name" value="NAD(P)-binding Rossmann-fold domains"/>
    <property type="match status" value="1"/>
</dbReference>
<dbReference type="Proteomes" id="UP001242480">
    <property type="component" value="Unassembled WGS sequence"/>
</dbReference>
<evidence type="ECO:0000313" key="4">
    <source>
        <dbReference type="EMBL" id="MDQ0474174.1"/>
    </source>
</evidence>
<accession>A0ABU0JIR8</accession>
<name>A0ABU0JIR8_9HYPH</name>
<gene>
    <name evidence="4" type="ORF">QO011_007213</name>
</gene>
<dbReference type="CDD" id="cd05233">
    <property type="entry name" value="SDR_c"/>
    <property type="match status" value="1"/>
</dbReference>
<comment type="caution">
    <text evidence="4">The sequence shown here is derived from an EMBL/GenBank/DDBJ whole genome shotgun (WGS) entry which is preliminary data.</text>
</comment>
<evidence type="ECO:0000256" key="1">
    <source>
        <dbReference type="ARBA" id="ARBA00006484"/>
    </source>
</evidence>
<dbReference type="PROSITE" id="PS00061">
    <property type="entry name" value="ADH_SHORT"/>
    <property type="match status" value="1"/>
</dbReference>
<dbReference type="EC" id="1.1.1.56" evidence="4"/>
<proteinExistence type="inferred from homology"/>
<dbReference type="InterPro" id="IPR002347">
    <property type="entry name" value="SDR_fam"/>
</dbReference>
<keyword evidence="2 4" id="KW-0560">Oxidoreductase</keyword>
<evidence type="ECO:0000313" key="5">
    <source>
        <dbReference type="Proteomes" id="UP001242480"/>
    </source>
</evidence>
<dbReference type="PRINTS" id="PR00080">
    <property type="entry name" value="SDRFAMILY"/>
</dbReference>
<evidence type="ECO:0000256" key="2">
    <source>
        <dbReference type="ARBA" id="ARBA00023002"/>
    </source>
</evidence>
<dbReference type="PANTHER" id="PTHR44196">
    <property type="entry name" value="DEHYDROGENASE/REDUCTASE SDR FAMILY MEMBER 7B"/>
    <property type="match status" value="1"/>
</dbReference>
<dbReference type="InterPro" id="IPR036291">
    <property type="entry name" value="NAD(P)-bd_dom_sf"/>
</dbReference>
<organism evidence="4 5">
    <name type="scientific">Labrys wisconsinensis</name>
    <dbReference type="NCBI Taxonomy" id="425677"/>
    <lineage>
        <taxon>Bacteria</taxon>
        <taxon>Pseudomonadati</taxon>
        <taxon>Pseudomonadota</taxon>
        <taxon>Alphaproteobacteria</taxon>
        <taxon>Hyphomicrobiales</taxon>
        <taxon>Xanthobacteraceae</taxon>
        <taxon>Labrys</taxon>
    </lineage>
</organism>
<protein>
    <submittedName>
        <fullName evidence="4">Ribitol 2-dehydrogenase</fullName>
        <ecNumber evidence="4">1.1.1.56</ecNumber>
    </submittedName>
</protein>
<dbReference type="PRINTS" id="PR00081">
    <property type="entry name" value="GDHRDH"/>
</dbReference>
<dbReference type="EMBL" id="JAUSVX010000020">
    <property type="protein sequence ID" value="MDQ0474174.1"/>
    <property type="molecule type" value="Genomic_DNA"/>
</dbReference>
<dbReference type="PANTHER" id="PTHR44196:SF1">
    <property type="entry name" value="DEHYDROGENASE_REDUCTASE SDR FAMILY MEMBER 7B"/>
    <property type="match status" value="1"/>
</dbReference>
<dbReference type="GO" id="GO:0050255">
    <property type="term" value="F:ribitol 2-dehydrogenase (NAD+) activity"/>
    <property type="evidence" value="ECO:0007669"/>
    <property type="project" value="UniProtKB-EC"/>
</dbReference>
<dbReference type="RefSeq" id="WP_307283341.1">
    <property type="nucleotide sequence ID" value="NZ_JAUSVX010000020.1"/>
</dbReference>
<dbReference type="Pfam" id="PF00106">
    <property type="entry name" value="adh_short"/>
    <property type="match status" value="1"/>
</dbReference>
<sequence length="242" mass="25345">MANELDGKIAVITGAASGIGLATAQVLMTAGATVVMVDRNAAALSELVAKAGGKAIAQVTDLLDVDSCAAMVPEILKKTGKIDILHCNAGTYIGGDLVDTDATTIDRMLNLNINAVIKNVHAVLPHMIERGVGDIVVTCSLAGHSAIKHEPVYSASKWAMTCFTQTTRRQVNKHGVRVSQVSPGPVISALLADWEADRLQAVKDAGALIDPSEVAEAVLFILSRPRNVTIHDVIVLPTNVDA</sequence>
<keyword evidence="5" id="KW-1185">Reference proteome</keyword>